<gene>
    <name evidence="1" type="ORF">ATE80_28880</name>
</gene>
<evidence type="ECO:0000313" key="1">
    <source>
        <dbReference type="EMBL" id="KUH35505.1"/>
    </source>
</evidence>
<protein>
    <submittedName>
        <fullName evidence="1">Uncharacterized protein</fullName>
    </submittedName>
</protein>
<dbReference type="AlphaFoldDB" id="A0A100Y0S3"/>
<dbReference type="STRING" id="936756.ATE80_28880"/>
<dbReference type="Proteomes" id="UP000054011">
    <property type="component" value="Unassembled WGS sequence"/>
</dbReference>
<organism evidence="1 2">
    <name type="scientific">Streptomyces kanasensis</name>
    <dbReference type="NCBI Taxonomy" id="936756"/>
    <lineage>
        <taxon>Bacteria</taxon>
        <taxon>Bacillati</taxon>
        <taxon>Actinomycetota</taxon>
        <taxon>Actinomycetes</taxon>
        <taxon>Kitasatosporales</taxon>
        <taxon>Streptomycetaceae</taxon>
        <taxon>Streptomyces</taxon>
    </lineage>
</organism>
<reference evidence="1 2" key="1">
    <citation type="submission" date="2015-11" db="EMBL/GenBank/DDBJ databases">
        <title>Genome-wide analysis reveals the secondary metabolome in Streptomyces kanasensis ZX01.</title>
        <authorList>
            <person name="Zhang G."/>
            <person name="Han L."/>
            <person name="Feng J."/>
            <person name="Zhang X."/>
        </authorList>
    </citation>
    <scope>NUCLEOTIDE SEQUENCE [LARGE SCALE GENOMIC DNA]</scope>
    <source>
        <strain evidence="1 2">ZX01</strain>
    </source>
</reference>
<evidence type="ECO:0000313" key="2">
    <source>
        <dbReference type="Proteomes" id="UP000054011"/>
    </source>
</evidence>
<accession>A0A100Y0S3</accession>
<name>A0A100Y0S3_9ACTN</name>
<proteinExistence type="predicted"/>
<dbReference type="EMBL" id="LNSV01000135">
    <property type="protein sequence ID" value="KUH35505.1"/>
    <property type="molecule type" value="Genomic_DNA"/>
</dbReference>
<comment type="caution">
    <text evidence="1">The sequence shown here is derived from an EMBL/GenBank/DDBJ whole genome shotgun (WGS) entry which is preliminary data.</text>
</comment>
<keyword evidence="2" id="KW-1185">Reference proteome</keyword>
<sequence>MQTLLNEVVHIVFTARSNTGRYSAESTSIFDRTTPCIRVSCSAFAPALMDAAEGLTVEDVAHGCFWS</sequence>